<comment type="similarity">
    <text evidence="1">Belongs to the membrane fusion protein (MFP) (TC 8.A.1) family.</text>
</comment>
<dbReference type="PANTHER" id="PTHR30469">
    <property type="entry name" value="MULTIDRUG RESISTANCE PROTEIN MDTA"/>
    <property type="match status" value="1"/>
</dbReference>
<evidence type="ECO:0000256" key="1">
    <source>
        <dbReference type="ARBA" id="ARBA00009477"/>
    </source>
</evidence>
<dbReference type="SUPFAM" id="SSF111369">
    <property type="entry name" value="HlyD-like secretion proteins"/>
    <property type="match status" value="1"/>
</dbReference>
<feature type="domain" description="CzcB-like barrel-sandwich hybrid" evidence="5">
    <location>
        <begin position="59"/>
        <end position="210"/>
    </location>
</feature>
<dbReference type="Gene3D" id="2.40.50.100">
    <property type="match status" value="1"/>
</dbReference>
<dbReference type="RefSeq" id="WP_169342812.1">
    <property type="nucleotide sequence ID" value="NZ_JABBJJ010000004.1"/>
</dbReference>
<evidence type="ECO:0000256" key="3">
    <source>
        <dbReference type="SAM" id="SignalP"/>
    </source>
</evidence>
<reference evidence="6 7" key="1">
    <citation type="submission" date="2020-04" db="EMBL/GenBank/DDBJ databases">
        <title>Draft genome of Pyxidicoccus fallax type strain.</title>
        <authorList>
            <person name="Whitworth D.E."/>
        </authorList>
    </citation>
    <scope>NUCLEOTIDE SEQUENCE [LARGE SCALE GENOMIC DNA]</scope>
    <source>
        <strain evidence="6 7">DSM 14698</strain>
    </source>
</reference>
<dbReference type="GO" id="GO:0015562">
    <property type="term" value="F:efflux transmembrane transporter activity"/>
    <property type="evidence" value="ECO:0007669"/>
    <property type="project" value="TreeGrafter"/>
</dbReference>
<dbReference type="InterPro" id="IPR006143">
    <property type="entry name" value="RND_pump_MFP"/>
</dbReference>
<dbReference type="InterPro" id="IPR058792">
    <property type="entry name" value="Beta-barrel_RND_2"/>
</dbReference>
<dbReference type="Gene3D" id="1.10.287.470">
    <property type="entry name" value="Helix hairpin bin"/>
    <property type="match status" value="1"/>
</dbReference>
<gene>
    <name evidence="6" type="ORF">HG543_01475</name>
</gene>
<dbReference type="EMBL" id="JABBJJ010000004">
    <property type="protein sequence ID" value="NMO13534.1"/>
    <property type="molecule type" value="Genomic_DNA"/>
</dbReference>
<dbReference type="Pfam" id="PF25954">
    <property type="entry name" value="Beta-barrel_RND_2"/>
    <property type="match status" value="1"/>
</dbReference>
<dbReference type="GO" id="GO:1990281">
    <property type="term" value="C:efflux pump complex"/>
    <property type="evidence" value="ECO:0007669"/>
    <property type="project" value="TreeGrafter"/>
</dbReference>
<feature type="chain" id="PRO_5033067958" evidence="3">
    <location>
        <begin position="32"/>
        <end position="299"/>
    </location>
</feature>
<dbReference type="InterPro" id="IPR058647">
    <property type="entry name" value="BSH_CzcB-like"/>
</dbReference>
<evidence type="ECO:0000259" key="4">
    <source>
        <dbReference type="Pfam" id="PF25954"/>
    </source>
</evidence>
<dbReference type="Gene3D" id="2.40.30.170">
    <property type="match status" value="1"/>
</dbReference>
<feature type="signal peptide" evidence="3">
    <location>
        <begin position="1"/>
        <end position="31"/>
    </location>
</feature>
<dbReference type="AlphaFoldDB" id="A0A848L498"/>
<feature type="coiled-coil region" evidence="2">
    <location>
        <begin position="156"/>
        <end position="183"/>
    </location>
</feature>
<keyword evidence="3" id="KW-0732">Signal</keyword>
<evidence type="ECO:0000313" key="6">
    <source>
        <dbReference type="EMBL" id="NMO13534.1"/>
    </source>
</evidence>
<evidence type="ECO:0000256" key="2">
    <source>
        <dbReference type="SAM" id="Coils"/>
    </source>
</evidence>
<dbReference type="Pfam" id="PF25973">
    <property type="entry name" value="BSH_CzcB"/>
    <property type="match status" value="1"/>
</dbReference>
<evidence type="ECO:0000259" key="5">
    <source>
        <dbReference type="Pfam" id="PF25973"/>
    </source>
</evidence>
<dbReference type="PANTHER" id="PTHR30469:SF15">
    <property type="entry name" value="HLYD FAMILY OF SECRETION PROTEINS"/>
    <property type="match status" value="1"/>
</dbReference>
<organism evidence="6 7">
    <name type="scientific">Pyxidicoccus fallax</name>
    <dbReference type="NCBI Taxonomy" id="394095"/>
    <lineage>
        <taxon>Bacteria</taxon>
        <taxon>Pseudomonadati</taxon>
        <taxon>Myxococcota</taxon>
        <taxon>Myxococcia</taxon>
        <taxon>Myxococcales</taxon>
        <taxon>Cystobacterineae</taxon>
        <taxon>Myxococcaceae</taxon>
        <taxon>Pyxidicoccus</taxon>
    </lineage>
</organism>
<accession>A0A848L498</accession>
<dbReference type="NCBIfam" id="TIGR01730">
    <property type="entry name" value="RND_mfp"/>
    <property type="match status" value="1"/>
</dbReference>
<sequence>MRSGPRARRGGQWPRWLTAGWLLACAGSAGASTPEAPALPEQALKASQPLLGVVVASQTLDVVSEVEGRLAEVPAHLGKRVQAGEVLASLDVEPLRLELEARKANVRAAEATTRRAALVLVQAKQRLEREERIRAFSAAEAEEAARGEVAVADADVALAQARQSEALARMAQAERDLAQARIRAPFTGTVTEQYLTPGMRVSRATPVVRLVSEELRLRFAVPEGLAPALRVGATVRVRLSAVGEELTGTVDRLSPEVDPASRHQKAEALLQVPARLKGRLSTGLLAEVFLHPEARVQGR</sequence>
<comment type="caution">
    <text evidence="6">The sequence shown here is derived from an EMBL/GenBank/DDBJ whole genome shotgun (WGS) entry which is preliminary data.</text>
</comment>
<keyword evidence="7" id="KW-1185">Reference proteome</keyword>
<keyword evidence="2" id="KW-0175">Coiled coil</keyword>
<dbReference type="Proteomes" id="UP000518300">
    <property type="component" value="Unassembled WGS sequence"/>
</dbReference>
<protein>
    <submittedName>
        <fullName evidence="6">Efflux RND transporter periplasmic adaptor subunit</fullName>
    </submittedName>
</protein>
<evidence type="ECO:0000313" key="7">
    <source>
        <dbReference type="Proteomes" id="UP000518300"/>
    </source>
</evidence>
<name>A0A848L498_9BACT</name>
<feature type="domain" description="CusB-like beta-barrel" evidence="4">
    <location>
        <begin position="218"/>
        <end position="292"/>
    </location>
</feature>
<proteinExistence type="inferred from homology"/>